<keyword evidence="2" id="KW-1185">Reference proteome</keyword>
<dbReference type="Proteomes" id="UP001295740">
    <property type="component" value="Unassembled WGS sequence"/>
</dbReference>
<comment type="caution">
    <text evidence="1">The sequence shown here is derived from an EMBL/GenBank/DDBJ whole genome shotgun (WGS) entry which is preliminary data.</text>
</comment>
<sequence>MADSQYLKKVMNDLSDMQVWSIGGIVGGEVGDFGVASLCLNDKDGEKARGTI</sequence>
<evidence type="ECO:0000313" key="1">
    <source>
        <dbReference type="EMBL" id="CAJ2508430.1"/>
    </source>
</evidence>
<accession>A0AAI8YIF0</accession>
<evidence type="ECO:0000313" key="2">
    <source>
        <dbReference type="Proteomes" id="UP001295740"/>
    </source>
</evidence>
<protein>
    <submittedName>
        <fullName evidence="1">Uu.00g134560.m01.CDS01</fullName>
    </submittedName>
</protein>
<dbReference type="EMBL" id="CAUWAG010000011">
    <property type="protein sequence ID" value="CAJ2508430.1"/>
    <property type="molecule type" value="Genomic_DNA"/>
</dbReference>
<proteinExistence type="predicted"/>
<name>A0AAI8YIF0_9PEZI</name>
<organism evidence="1 2">
    <name type="scientific">Anthostomella pinea</name>
    <dbReference type="NCBI Taxonomy" id="933095"/>
    <lineage>
        <taxon>Eukaryota</taxon>
        <taxon>Fungi</taxon>
        <taxon>Dikarya</taxon>
        <taxon>Ascomycota</taxon>
        <taxon>Pezizomycotina</taxon>
        <taxon>Sordariomycetes</taxon>
        <taxon>Xylariomycetidae</taxon>
        <taxon>Xylariales</taxon>
        <taxon>Xylariaceae</taxon>
        <taxon>Anthostomella</taxon>
    </lineage>
</organism>
<dbReference type="AlphaFoldDB" id="A0AAI8YIF0"/>
<reference evidence="1" key="1">
    <citation type="submission" date="2023-10" db="EMBL/GenBank/DDBJ databases">
        <authorList>
            <person name="Hackl T."/>
        </authorList>
    </citation>
    <scope>NUCLEOTIDE SEQUENCE</scope>
</reference>
<gene>
    <name evidence="1" type="ORF">KHLLAP_LOCUS8898</name>
</gene>